<gene>
    <name evidence="1" type="ORF">LCIT_08530</name>
</gene>
<dbReference type="AlphaFoldDB" id="A0A5A5TY35"/>
<dbReference type="EMBL" id="BJJW01000006">
    <property type="protein sequence ID" value="GDZ83611.1"/>
    <property type="molecule type" value="Genomic_DNA"/>
</dbReference>
<organism evidence="1 2">
    <name type="scientific">Leuconostoc citreum</name>
    <dbReference type="NCBI Taxonomy" id="33964"/>
    <lineage>
        <taxon>Bacteria</taxon>
        <taxon>Bacillati</taxon>
        <taxon>Bacillota</taxon>
        <taxon>Bacilli</taxon>
        <taxon>Lactobacillales</taxon>
        <taxon>Lactobacillaceae</taxon>
        <taxon>Leuconostoc</taxon>
    </lineage>
</organism>
<evidence type="ECO:0000313" key="1">
    <source>
        <dbReference type="EMBL" id="GDZ83611.1"/>
    </source>
</evidence>
<protein>
    <submittedName>
        <fullName evidence="1">Uncharacterized protein</fullName>
    </submittedName>
</protein>
<dbReference type="Proteomes" id="UP000323274">
    <property type="component" value="Unassembled WGS sequence"/>
</dbReference>
<sequence>MIVSVIKTVIVSLGSLALVVFPVDYKNVSADIILGHSLQQVANSDGCYSYGTWDYKYTVYISQLCYRRKEIYADYKYNNLYNLKVLSEHYVGPTGVTPYFNFKIVKLEALPN</sequence>
<evidence type="ECO:0000313" key="2">
    <source>
        <dbReference type="Proteomes" id="UP000323274"/>
    </source>
</evidence>
<name>A0A5A5TY35_LEUCI</name>
<proteinExistence type="predicted"/>
<reference evidence="1 2" key="1">
    <citation type="submission" date="2019-04" db="EMBL/GenBank/DDBJ databases">
        <title>A pseudo-fructophilic Leuconostoc citreum strain F192-5 isolated from peel of satsuma mandarin: the first report for isolation and characterization of strain-dependent fructophilic-like characteristics.</title>
        <authorList>
            <person name="Maeno S."/>
            <person name="Tanizawa Y."/>
            <person name="Kajikawa A."/>
            <person name="Kanesaki Y."/>
            <person name="Kubota E."/>
            <person name="Arita M."/>
            <person name="Leon D."/>
            <person name="Endo A."/>
        </authorList>
    </citation>
    <scope>NUCLEOTIDE SEQUENCE [LARGE SCALE GENOMIC DNA]</scope>
    <source>
        <strain evidence="1 2">F192-5</strain>
    </source>
</reference>
<comment type="caution">
    <text evidence="1">The sequence shown here is derived from an EMBL/GenBank/DDBJ whole genome shotgun (WGS) entry which is preliminary data.</text>
</comment>
<accession>A0A5A5TY35</accession>